<sequence>MAKVGKRVQSNWRIGAHTVNTYKLRVNDPATRRKRRTSKQIRRVIASALNKVRGMGKNVDLRSEKFKGKEKVRQLYKISLFQSEYYALCVMNVVITLFTEDMIQNDIKRRGLRFLDEEPFEELRHLCHY</sequence>
<organism evidence="1 2">
    <name type="scientific">Desulfonema magnum</name>
    <dbReference type="NCBI Taxonomy" id="45655"/>
    <lineage>
        <taxon>Bacteria</taxon>
        <taxon>Pseudomonadati</taxon>
        <taxon>Thermodesulfobacteriota</taxon>
        <taxon>Desulfobacteria</taxon>
        <taxon>Desulfobacterales</taxon>
        <taxon>Desulfococcaceae</taxon>
        <taxon>Desulfonema</taxon>
    </lineage>
</organism>
<dbReference type="AlphaFoldDB" id="A0A975BKV6"/>
<evidence type="ECO:0000313" key="1">
    <source>
        <dbReference type="EMBL" id="QTA86988.1"/>
    </source>
</evidence>
<name>A0A975BKV6_9BACT</name>
<dbReference type="Proteomes" id="UP000663722">
    <property type="component" value="Chromosome"/>
</dbReference>
<evidence type="ECO:0000313" key="2">
    <source>
        <dbReference type="Proteomes" id="UP000663722"/>
    </source>
</evidence>
<dbReference type="EMBL" id="CP061800">
    <property type="protein sequence ID" value="QTA86988.1"/>
    <property type="molecule type" value="Genomic_DNA"/>
</dbReference>
<protein>
    <submittedName>
        <fullName evidence="1">Uncharacterized protein</fullName>
    </submittedName>
</protein>
<keyword evidence="2" id="KW-1185">Reference proteome</keyword>
<proteinExistence type="predicted"/>
<accession>A0A975BKV6</accession>
<gene>
    <name evidence="1" type="ORF">dnm_030150</name>
</gene>
<reference evidence="1" key="1">
    <citation type="journal article" date="2021" name="Microb. Physiol.">
        <title>Proteogenomic Insights into the Physiology of Marine, Sulfate-Reducing, Filamentous Desulfonema limicola and Desulfonema magnum.</title>
        <authorList>
            <person name="Schnaars V."/>
            <person name="Wohlbrand L."/>
            <person name="Scheve S."/>
            <person name="Hinrichs C."/>
            <person name="Reinhardt R."/>
            <person name="Rabus R."/>
        </authorList>
    </citation>
    <scope>NUCLEOTIDE SEQUENCE</scope>
    <source>
        <strain evidence="1">4be13</strain>
    </source>
</reference>
<dbReference type="KEGG" id="dmm:dnm_030150"/>
<dbReference type="RefSeq" id="WP_207682372.1">
    <property type="nucleotide sequence ID" value="NZ_CP061800.1"/>
</dbReference>